<dbReference type="Gene3D" id="1.25.10.10">
    <property type="entry name" value="Leucine-rich Repeat Variant"/>
    <property type="match status" value="1"/>
</dbReference>
<reference evidence="5" key="1">
    <citation type="submission" date="2023-05" db="EMBL/GenBank/DDBJ databases">
        <title>Nepenthes gracilis genome sequencing.</title>
        <authorList>
            <person name="Fukushima K."/>
        </authorList>
    </citation>
    <scope>NUCLEOTIDE SEQUENCE</scope>
    <source>
        <strain evidence="5">SING2019-196</strain>
    </source>
</reference>
<evidence type="ECO:0008006" key="7">
    <source>
        <dbReference type="Google" id="ProtNLM"/>
    </source>
</evidence>
<proteinExistence type="inferred from homology"/>
<evidence type="ECO:0000256" key="4">
    <source>
        <dbReference type="SAM" id="MobiDB-lite"/>
    </source>
</evidence>
<accession>A0AAD3SK20</accession>
<evidence type="ECO:0000313" key="5">
    <source>
        <dbReference type="EMBL" id="GMH12154.1"/>
    </source>
</evidence>
<evidence type="ECO:0000256" key="1">
    <source>
        <dbReference type="ARBA" id="ARBA00004123"/>
    </source>
</evidence>
<keyword evidence="6" id="KW-1185">Reference proteome</keyword>
<dbReference type="InterPro" id="IPR016024">
    <property type="entry name" value="ARM-type_fold"/>
</dbReference>
<evidence type="ECO:0000256" key="2">
    <source>
        <dbReference type="ARBA" id="ARBA00023242"/>
    </source>
</evidence>
<dbReference type="SUPFAM" id="SSF48371">
    <property type="entry name" value="ARM repeat"/>
    <property type="match status" value="1"/>
</dbReference>
<comment type="similarity">
    <text evidence="3">Belongs to the SAAL1 family.</text>
</comment>
<feature type="region of interest" description="Disordered" evidence="4">
    <location>
        <begin position="113"/>
        <end position="133"/>
    </location>
</feature>
<protein>
    <recommendedName>
        <fullName evidence="7">Protein saal1</fullName>
    </recommendedName>
</protein>
<evidence type="ECO:0000256" key="3">
    <source>
        <dbReference type="ARBA" id="ARBA00038401"/>
    </source>
</evidence>
<dbReference type="InterPro" id="IPR011989">
    <property type="entry name" value="ARM-like"/>
</dbReference>
<sequence>MRHGDHHHKRRKEEEEREESGNGPLHHPSAPADELFDISTTVDPSYIISLIRKLLHPDERNDYNAQGDDPHNDSSGRLKIDCVEEGTASPYINGAVNHNMDAMETRYIDFNHSPKSKESDDGTYCGTEHPKTSTREEAWEESGCILWDLAANQYHARLMVENLVLEVLLVNLTTPGSVRITEISLGIIGNLACHEALMKQIISTKGLMETIIDQVFLDDTPCLCEACRLLTLGLQGPERATWASALQSEHILNRVLWIAENALNPQLVEKSVGLLLAMVENQHEVASILLPILKNMRLLEILVNLLSFETGKLTSERMPERYPALDSILGAIEALSAVDDFSQEICSNKELFRMATELVKLPDKTEIANSCVTSAVLIANILTDSADLASEMSKDLLFLQCLFDLYPFTSDDFEARNALWSIVARLLVQVRETEMNSSSLAPYVSALVSKSDHIEDDLLDYQSDSSPLKHDNSTPAANSNFRTIALKRIISILNEWNRMKNCMDDESSSGGNCADDGDVSRLLECCLKHES</sequence>
<dbReference type="PANTHER" id="PTHR23424:SF23">
    <property type="entry name" value="PROTEIN SAAL1"/>
    <property type="match status" value="1"/>
</dbReference>
<keyword evidence="2" id="KW-0539">Nucleus</keyword>
<feature type="region of interest" description="Disordered" evidence="4">
    <location>
        <begin position="1"/>
        <end position="32"/>
    </location>
</feature>
<comment type="subcellular location">
    <subcellularLocation>
        <location evidence="1">Nucleus</location>
    </subcellularLocation>
</comment>
<comment type="caution">
    <text evidence="5">The sequence shown here is derived from an EMBL/GenBank/DDBJ whole genome shotgun (WGS) entry which is preliminary data.</text>
</comment>
<dbReference type="AlphaFoldDB" id="A0AAD3SK20"/>
<dbReference type="InterPro" id="IPR052464">
    <property type="entry name" value="Synovial_Prolif_Regulator"/>
</dbReference>
<gene>
    <name evidence="5" type="ORF">Nepgr_013995</name>
</gene>
<dbReference type="Proteomes" id="UP001279734">
    <property type="component" value="Unassembled WGS sequence"/>
</dbReference>
<dbReference type="PANTHER" id="PTHR23424">
    <property type="entry name" value="SERUM AMYLOID A"/>
    <property type="match status" value="1"/>
</dbReference>
<evidence type="ECO:0000313" key="6">
    <source>
        <dbReference type="Proteomes" id="UP001279734"/>
    </source>
</evidence>
<name>A0AAD3SK20_NEPGR</name>
<dbReference type="EMBL" id="BSYO01000011">
    <property type="protein sequence ID" value="GMH12154.1"/>
    <property type="molecule type" value="Genomic_DNA"/>
</dbReference>
<feature type="compositionally biased region" description="Basic residues" evidence="4">
    <location>
        <begin position="1"/>
        <end position="11"/>
    </location>
</feature>
<dbReference type="GO" id="GO:0005634">
    <property type="term" value="C:nucleus"/>
    <property type="evidence" value="ECO:0007669"/>
    <property type="project" value="UniProtKB-SubCell"/>
</dbReference>
<organism evidence="5 6">
    <name type="scientific">Nepenthes gracilis</name>
    <name type="common">Slender pitcher plant</name>
    <dbReference type="NCBI Taxonomy" id="150966"/>
    <lineage>
        <taxon>Eukaryota</taxon>
        <taxon>Viridiplantae</taxon>
        <taxon>Streptophyta</taxon>
        <taxon>Embryophyta</taxon>
        <taxon>Tracheophyta</taxon>
        <taxon>Spermatophyta</taxon>
        <taxon>Magnoliopsida</taxon>
        <taxon>eudicotyledons</taxon>
        <taxon>Gunneridae</taxon>
        <taxon>Pentapetalae</taxon>
        <taxon>Caryophyllales</taxon>
        <taxon>Nepenthaceae</taxon>
        <taxon>Nepenthes</taxon>
    </lineage>
</organism>